<sequence>MQLITGHKGTDFDSLAAMVAASKLYPEATMVFPGRLSQNVKDFMSLYKDRISVKRPNQLQTELEQNLIDSLIIVDTRLANRLGELKYLAFDSEVELIIYDHHPELDEELTGAWELIEPVGAVTSLLCQQIERRGLEITSFEATLFMLGIYEDTGSLMFNSTTSTDAAAVSFLLENDANLSVVNQFIERPLSSIQQDLFTQLLDSLQAYELDGLEVDVYKAELDEYIGGIAYLTQKLDDLNQADVLFTLVRLDNKILIVARSNVDTLDVSTIVTEYGGGGHRRAASAMVRDKKLALSQLEEEIITMVEEKMEPLVLAGDIMSSPVQTITPDKSMEEAEEKMLCYGHSGLIVTEDEDLVGVISRRDVDKVKQHDLMHAPVKGYMSRQVVTIREDTTFKDIQQKLVEYDIGRLPVLNRNNELVGIVTRSDVLRVLYGEADYIKGMQNRYGCSMVEVSQQTFNVKNILKKMESEEYKLLSEIGKIADNLELDVYIVGGFVRDLILGVENFDFDIVVEGNGIKFARELAEELEGEVIEEHQEFGTACVATRLGLKLDVASCRVEYYQSPGALPEVEASDLKQDLFRRDFTLNALAIKLNSERFGKLIDFFGGKEDLEAGLIRILHNFSFIDDPTRIFRALRFVNRYDFELGQITRELMEHAIDQKVVEGVSLGRLSNELELILKEETAAEILSDLEEFDLLKFFHPQLSWTAKQSKLASEIPWAERWVEELEIEEELAVWQLYLLLLVNPLSVAEAKSLLTELKISNDIIAKVEFIKESDKEKLELLREFNVQPSEVYNSLKSLSLEELVYLVIVSENTEVKDWIEFYLLELRRIELQVTGKDIIELGYEPGPCFEKALQAVKTKKLNGELETYEAERNYLEKYLICLKEEDN</sequence>
<evidence type="ECO:0000256" key="2">
    <source>
        <dbReference type="ARBA" id="ARBA00007265"/>
    </source>
</evidence>
<keyword evidence="3" id="KW-0820">tRNA-binding</keyword>
<evidence type="ECO:0000256" key="10">
    <source>
        <dbReference type="ARBA" id="ARBA00022884"/>
    </source>
</evidence>
<gene>
    <name evidence="15" type="ordered locus">Acear_1687</name>
</gene>
<dbReference type="EMBL" id="CP002105">
    <property type="protein sequence ID" value="ADL13192.1"/>
    <property type="molecule type" value="Genomic_DNA"/>
</dbReference>
<dbReference type="eggNOG" id="COG0618">
    <property type="taxonomic scope" value="Bacteria"/>
</dbReference>
<dbReference type="RefSeq" id="WP_013278637.1">
    <property type="nucleotide sequence ID" value="NC_014378.1"/>
</dbReference>
<evidence type="ECO:0000256" key="9">
    <source>
        <dbReference type="ARBA" id="ARBA00022842"/>
    </source>
</evidence>
<evidence type="ECO:0000256" key="13">
    <source>
        <dbReference type="SAM" id="Coils"/>
    </source>
</evidence>
<organism evidence="15 16">
    <name type="scientific">Acetohalobium arabaticum (strain ATCC 49924 / DSM 5501 / Z-7288)</name>
    <dbReference type="NCBI Taxonomy" id="574087"/>
    <lineage>
        <taxon>Bacteria</taxon>
        <taxon>Bacillati</taxon>
        <taxon>Bacillota</taxon>
        <taxon>Clostridia</taxon>
        <taxon>Halanaerobiales</taxon>
        <taxon>Halobacteroidaceae</taxon>
        <taxon>Acetohalobium</taxon>
    </lineage>
</organism>
<dbReference type="InterPro" id="IPR052390">
    <property type="entry name" value="tRNA_nt/polyA_polymerase"/>
</dbReference>
<evidence type="ECO:0000256" key="4">
    <source>
        <dbReference type="ARBA" id="ARBA00022679"/>
    </source>
</evidence>
<dbReference type="Gene3D" id="1.10.3090.10">
    <property type="entry name" value="cca-adding enzyme, domain 2"/>
    <property type="match status" value="1"/>
</dbReference>
<dbReference type="HOGENOM" id="CLU_015961_5_0_9"/>
<keyword evidence="10 12" id="KW-0694">RNA-binding</keyword>
<keyword evidence="16" id="KW-1185">Reference proteome</keyword>
<feature type="domain" description="CBS" evidence="14">
    <location>
        <begin position="320"/>
        <end position="378"/>
    </location>
</feature>
<evidence type="ECO:0000256" key="1">
    <source>
        <dbReference type="ARBA" id="ARBA00001946"/>
    </source>
</evidence>
<comment type="cofactor">
    <cofactor evidence="1">
        <name>Mg(2+)</name>
        <dbReference type="ChEBI" id="CHEBI:18420"/>
    </cofactor>
</comment>
<evidence type="ECO:0000259" key="14">
    <source>
        <dbReference type="PROSITE" id="PS51371"/>
    </source>
</evidence>
<comment type="similarity">
    <text evidence="2 12">Belongs to the tRNA nucleotidyltransferase/poly(A) polymerase family.</text>
</comment>
<dbReference type="Gene3D" id="3.10.580.10">
    <property type="entry name" value="CBS-domain"/>
    <property type="match status" value="1"/>
</dbReference>
<dbReference type="PANTHER" id="PTHR47788:SF1">
    <property type="entry name" value="A-ADDING TRNA NUCLEOTIDYLTRANSFERASE"/>
    <property type="match status" value="1"/>
</dbReference>
<dbReference type="InterPro" id="IPR043519">
    <property type="entry name" value="NT_sf"/>
</dbReference>
<dbReference type="GO" id="GO:0046872">
    <property type="term" value="F:metal ion binding"/>
    <property type="evidence" value="ECO:0007669"/>
    <property type="project" value="UniProtKB-KW"/>
</dbReference>
<evidence type="ECO:0000256" key="12">
    <source>
        <dbReference type="RuleBase" id="RU003953"/>
    </source>
</evidence>
<keyword evidence="9" id="KW-0460">Magnesium</keyword>
<name>D9QRQ1_ACEAZ</name>
<reference evidence="15 16" key="1">
    <citation type="journal article" date="2010" name="Stand. Genomic Sci.">
        <title>Complete genome sequence of Acetohalobium arabaticum type strain (Z-7288).</title>
        <authorList>
            <person name="Sikorski J."/>
            <person name="Lapidus A."/>
            <person name="Chertkov O."/>
            <person name="Lucas S."/>
            <person name="Copeland A."/>
            <person name="Glavina Del Rio T."/>
            <person name="Nolan M."/>
            <person name="Tice H."/>
            <person name="Cheng J.F."/>
            <person name="Han C."/>
            <person name="Brambilla E."/>
            <person name="Pitluck S."/>
            <person name="Liolios K."/>
            <person name="Ivanova N."/>
            <person name="Mavromatis K."/>
            <person name="Mikhailova N."/>
            <person name="Pati A."/>
            <person name="Bruce D."/>
            <person name="Detter C."/>
            <person name="Tapia R."/>
            <person name="Goodwin L."/>
            <person name="Chen A."/>
            <person name="Palaniappan K."/>
            <person name="Land M."/>
            <person name="Hauser L."/>
            <person name="Chang Y.J."/>
            <person name="Jeffries C.D."/>
            <person name="Rohde M."/>
            <person name="Goker M."/>
            <person name="Spring S."/>
            <person name="Woyke T."/>
            <person name="Bristow J."/>
            <person name="Eisen J.A."/>
            <person name="Markowitz V."/>
            <person name="Hugenholtz P."/>
            <person name="Kyrpides N.C."/>
            <person name="Klenk H.P."/>
        </authorList>
    </citation>
    <scope>NUCLEOTIDE SEQUENCE [LARGE SCALE GENOMIC DNA]</scope>
    <source>
        <strain evidence="16">ATCC 49924 / DSM 5501 / Z-7288</strain>
    </source>
</reference>
<dbReference type="eggNOG" id="COG0517">
    <property type="taxonomic scope" value="Bacteria"/>
</dbReference>
<evidence type="ECO:0000313" key="15">
    <source>
        <dbReference type="EMBL" id="ADL13192.1"/>
    </source>
</evidence>
<dbReference type="SUPFAM" id="SSF64182">
    <property type="entry name" value="DHH phosphoesterases"/>
    <property type="match status" value="1"/>
</dbReference>
<dbReference type="Pfam" id="PF13735">
    <property type="entry name" value="tRNA_NucTran2_2"/>
    <property type="match status" value="1"/>
</dbReference>
<keyword evidence="7" id="KW-0479">Metal-binding</keyword>
<dbReference type="KEGG" id="aar:Acear_1687"/>
<keyword evidence="5" id="KW-0819">tRNA processing</keyword>
<dbReference type="PROSITE" id="PS51371">
    <property type="entry name" value="CBS"/>
    <property type="match status" value="2"/>
</dbReference>
<dbReference type="InterPro" id="IPR000644">
    <property type="entry name" value="CBS_dom"/>
</dbReference>
<keyword evidence="11" id="KW-0129">CBS domain</keyword>
<dbReference type="GO" id="GO:0016779">
    <property type="term" value="F:nucleotidyltransferase activity"/>
    <property type="evidence" value="ECO:0007669"/>
    <property type="project" value="UniProtKB-KW"/>
</dbReference>
<dbReference type="Pfam" id="PF00571">
    <property type="entry name" value="CBS"/>
    <property type="match status" value="2"/>
</dbReference>
<feature type="coiled-coil region" evidence="13">
    <location>
        <begin position="281"/>
        <end position="308"/>
    </location>
</feature>
<dbReference type="Gene3D" id="3.90.1640.10">
    <property type="entry name" value="inorganic pyrophosphatase (n-terminal core)"/>
    <property type="match status" value="1"/>
</dbReference>
<keyword evidence="6 15" id="KW-0548">Nucleotidyltransferase</keyword>
<dbReference type="SMART" id="SM00116">
    <property type="entry name" value="CBS"/>
    <property type="match status" value="2"/>
</dbReference>
<dbReference type="STRING" id="574087.Acear_1687"/>
<dbReference type="InterPro" id="IPR046342">
    <property type="entry name" value="CBS_dom_sf"/>
</dbReference>
<dbReference type="AlphaFoldDB" id="D9QRQ1"/>
<evidence type="ECO:0000256" key="6">
    <source>
        <dbReference type="ARBA" id="ARBA00022695"/>
    </source>
</evidence>
<evidence type="ECO:0000256" key="11">
    <source>
        <dbReference type="PROSITE-ProRule" id="PRU00703"/>
    </source>
</evidence>
<dbReference type="SUPFAM" id="SSF81301">
    <property type="entry name" value="Nucleotidyltransferase"/>
    <property type="match status" value="1"/>
</dbReference>
<evidence type="ECO:0000313" key="16">
    <source>
        <dbReference type="Proteomes" id="UP000001661"/>
    </source>
</evidence>
<dbReference type="SUPFAM" id="SSF81891">
    <property type="entry name" value="Poly A polymerase C-terminal region-like"/>
    <property type="match status" value="1"/>
</dbReference>
<evidence type="ECO:0000256" key="5">
    <source>
        <dbReference type="ARBA" id="ARBA00022694"/>
    </source>
</evidence>
<dbReference type="InterPro" id="IPR032810">
    <property type="entry name" value="CCA-adding_enz_C"/>
</dbReference>
<feature type="domain" description="CBS" evidence="14">
    <location>
        <begin position="382"/>
        <end position="438"/>
    </location>
</feature>
<evidence type="ECO:0000256" key="3">
    <source>
        <dbReference type="ARBA" id="ARBA00022555"/>
    </source>
</evidence>
<keyword evidence="8" id="KW-0547">Nucleotide-binding</keyword>
<dbReference type="Gene3D" id="3.10.310.30">
    <property type="match status" value="1"/>
</dbReference>
<keyword evidence="13" id="KW-0175">Coiled coil</keyword>
<dbReference type="GO" id="GO:0000166">
    <property type="term" value="F:nucleotide binding"/>
    <property type="evidence" value="ECO:0007669"/>
    <property type="project" value="UniProtKB-KW"/>
</dbReference>
<keyword evidence="4 12" id="KW-0808">Transferase</keyword>
<evidence type="ECO:0000256" key="8">
    <source>
        <dbReference type="ARBA" id="ARBA00022741"/>
    </source>
</evidence>
<dbReference type="GO" id="GO:0000049">
    <property type="term" value="F:tRNA binding"/>
    <property type="evidence" value="ECO:0007669"/>
    <property type="project" value="UniProtKB-KW"/>
</dbReference>
<dbReference type="Pfam" id="PF01743">
    <property type="entry name" value="PolyA_pol"/>
    <property type="match status" value="1"/>
</dbReference>
<protein>
    <submittedName>
        <fullName evidence="15">Polynucleotide adenylyltransferase region</fullName>
    </submittedName>
</protein>
<dbReference type="eggNOG" id="COG0617">
    <property type="taxonomic scope" value="Bacteria"/>
</dbReference>
<dbReference type="GO" id="GO:0008033">
    <property type="term" value="P:tRNA processing"/>
    <property type="evidence" value="ECO:0007669"/>
    <property type="project" value="UniProtKB-KW"/>
</dbReference>
<dbReference type="CDD" id="cd04595">
    <property type="entry name" value="CBS_pair_DHH_polyA_Pol_assoc"/>
    <property type="match status" value="1"/>
</dbReference>
<dbReference type="PANTHER" id="PTHR47788">
    <property type="entry name" value="POLYA POLYMERASE"/>
    <property type="match status" value="1"/>
</dbReference>
<dbReference type="Pfam" id="PF01368">
    <property type="entry name" value="DHH"/>
    <property type="match status" value="1"/>
</dbReference>
<dbReference type="InterPro" id="IPR002646">
    <property type="entry name" value="PolA_pol_head_dom"/>
</dbReference>
<accession>D9QRQ1</accession>
<dbReference type="CDD" id="cd05398">
    <property type="entry name" value="NT_ClassII-CCAase"/>
    <property type="match status" value="1"/>
</dbReference>
<dbReference type="InterPro" id="IPR001667">
    <property type="entry name" value="DDH_dom"/>
</dbReference>
<dbReference type="Proteomes" id="UP000001661">
    <property type="component" value="Chromosome"/>
</dbReference>
<evidence type="ECO:0000256" key="7">
    <source>
        <dbReference type="ARBA" id="ARBA00022723"/>
    </source>
</evidence>
<dbReference type="SUPFAM" id="SSF54631">
    <property type="entry name" value="CBS-domain pair"/>
    <property type="match status" value="1"/>
</dbReference>
<dbReference type="Gene3D" id="3.30.460.10">
    <property type="entry name" value="Beta Polymerase, domain 2"/>
    <property type="match status" value="1"/>
</dbReference>
<dbReference type="InterPro" id="IPR038763">
    <property type="entry name" value="DHH_sf"/>
</dbReference>
<proteinExistence type="inferred from homology"/>